<evidence type="ECO:0000256" key="9">
    <source>
        <dbReference type="ARBA" id="ARBA00022516"/>
    </source>
</evidence>
<comment type="subcellular location">
    <subcellularLocation>
        <location evidence="2">Cell membrane</location>
        <topology evidence="2">Multi-pass membrane protein</topology>
    </subcellularLocation>
</comment>
<feature type="transmembrane region" description="Helical" evidence="24">
    <location>
        <begin position="246"/>
        <end position="263"/>
    </location>
</feature>
<evidence type="ECO:0000256" key="13">
    <source>
        <dbReference type="ARBA" id="ARBA00022989"/>
    </source>
</evidence>
<evidence type="ECO:0000256" key="21">
    <source>
        <dbReference type="ARBA" id="ARBA00032396"/>
    </source>
</evidence>
<evidence type="ECO:0000256" key="19">
    <source>
        <dbReference type="ARBA" id="ARBA00031825"/>
    </source>
</evidence>
<evidence type="ECO:0000256" key="5">
    <source>
        <dbReference type="ARBA" id="ARBA00010185"/>
    </source>
</evidence>
<keyword evidence="26" id="KW-1185">Reference proteome</keyword>
<gene>
    <name evidence="25" type="primary">cdsA</name>
    <name evidence="25" type="ORF">GCM10011416_02160</name>
</gene>
<evidence type="ECO:0000256" key="3">
    <source>
        <dbReference type="ARBA" id="ARBA00005119"/>
    </source>
</evidence>
<evidence type="ECO:0000256" key="7">
    <source>
        <dbReference type="ARBA" id="ARBA00019373"/>
    </source>
</evidence>
<keyword evidence="13 24" id="KW-1133">Transmembrane helix</keyword>
<dbReference type="EC" id="2.7.7.41" evidence="6"/>
<feature type="transmembrane region" description="Helical" evidence="24">
    <location>
        <begin position="112"/>
        <end position="129"/>
    </location>
</feature>
<protein>
    <recommendedName>
        <fullName evidence="7">Phosphatidate cytidylyltransferase</fullName>
        <ecNumber evidence="6">2.7.7.41</ecNumber>
    </recommendedName>
    <alternativeName>
        <fullName evidence="20">CDP-DAG synthase</fullName>
    </alternativeName>
    <alternativeName>
        <fullName evidence="22">CDP-DG synthase</fullName>
    </alternativeName>
    <alternativeName>
        <fullName evidence="18">CDP-diacylglycerol synthase</fullName>
    </alternativeName>
    <alternativeName>
        <fullName evidence="21">CDP-diglyceride pyrophosphorylase</fullName>
    </alternativeName>
    <alternativeName>
        <fullName evidence="23">CDP-diglyceride synthase</fullName>
    </alternativeName>
    <alternativeName>
        <fullName evidence="19">CTP:phosphatidate cytidylyltransferase</fullName>
    </alternativeName>
</protein>
<keyword evidence="12 25" id="KW-0548">Nucleotidyltransferase</keyword>
<name>A0A917MD08_9FLAO</name>
<evidence type="ECO:0000256" key="6">
    <source>
        <dbReference type="ARBA" id="ARBA00012487"/>
    </source>
</evidence>
<evidence type="ECO:0000256" key="20">
    <source>
        <dbReference type="ARBA" id="ARBA00032253"/>
    </source>
</evidence>
<evidence type="ECO:0000256" key="22">
    <source>
        <dbReference type="ARBA" id="ARBA00032743"/>
    </source>
</evidence>
<keyword evidence="11 24" id="KW-0812">Transmembrane</keyword>
<feature type="transmembrane region" description="Helical" evidence="24">
    <location>
        <begin position="135"/>
        <end position="154"/>
    </location>
</feature>
<keyword evidence="15 24" id="KW-0472">Membrane</keyword>
<evidence type="ECO:0000256" key="12">
    <source>
        <dbReference type="ARBA" id="ARBA00022695"/>
    </source>
</evidence>
<dbReference type="EMBL" id="BMJW01000001">
    <property type="protein sequence ID" value="GGG89344.1"/>
    <property type="molecule type" value="Genomic_DNA"/>
</dbReference>
<accession>A0A917MD08</accession>
<keyword evidence="10" id="KW-0808">Transferase</keyword>
<reference evidence="25" key="1">
    <citation type="journal article" date="2014" name="Int. J. Syst. Evol. Microbiol.">
        <title>Complete genome sequence of Corynebacterium casei LMG S-19264T (=DSM 44701T), isolated from a smear-ripened cheese.</title>
        <authorList>
            <consortium name="US DOE Joint Genome Institute (JGI-PGF)"/>
            <person name="Walter F."/>
            <person name="Albersmeier A."/>
            <person name="Kalinowski J."/>
            <person name="Ruckert C."/>
        </authorList>
    </citation>
    <scope>NUCLEOTIDE SEQUENCE</scope>
    <source>
        <strain evidence="25">CGMCC 1.15763</strain>
    </source>
</reference>
<evidence type="ECO:0000256" key="17">
    <source>
        <dbReference type="ARBA" id="ARBA00023264"/>
    </source>
</evidence>
<evidence type="ECO:0000256" key="23">
    <source>
        <dbReference type="ARBA" id="ARBA00033406"/>
    </source>
</evidence>
<dbReference type="GO" id="GO:0016024">
    <property type="term" value="P:CDP-diacylglycerol biosynthetic process"/>
    <property type="evidence" value="ECO:0007669"/>
    <property type="project" value="TreeGrafter"/>
</dbReference>
<evidence type="ECO:0000256" key="15">
    <source>
        <dbReference type="ARBA" id="ARBA00023136"/>
    </source>
</evidence>
<evidence type="ECO:0000313" key="25">
    <source>
        <dbReference type="EMBL" id="GGG89344.1"/>
    </source>
</evidence>
<comment type="pathway">
    <text evidence="4">Lipid metabolism.</text>
</comment>
<evidence type="ECO:0000256" key="14">
    <source>
        <dbReference type="ARBA" id="ARBA00023098"/>
    </source>
</evidence>
<evidence type="ECO:0000256" key="10">
    <source>
        <dbReference type="ARBA" id="ARBA00022679"/>
    </source>
</evidence>
<proteinExistence type="inferred from homology"/>
<evidence type="ECO:0000256" key="8">
    <source>
        <dbReference type="ARBA" id="ARBA00022475"/>
    </source>
</evidence>
<comment type="pathway">
    <text evidence="3">Phospholipid metabolism; CDP-diacylglycerol biosynthesis; CDP-diacylglycerol from sn-glycerol 3-phosphate: step 3/3.</text>
</comment>
<keyword evidence="16" id="KW-0594">Phospholipid biosynthesis</keyword>
<comment type="similarity">
    <text evidence="5">Belongs to the CDS family.</text>
</comment>
<organism evidence="25 26">
    <name type="scientific">Polaribacter pacificus</name>
    <dbReference type="NCBI Taxonomy" id="1775173"/>
    <lineage>
        <taxon>Bacteria</taxon>
        <taxon>Pseudomonadati</taxon>
        <taxon>Bacteroidota</taxon>
        <taxon>Flavobacteriia</taxon>
        <taxon>Flavobacteriales</taxon>
        <taxon>Flavobacteriaceae</taxon>
    </lineage>
</organism>
<feature type="transmembrane region" description="Helical" evidence="24">
    <location>
        <begin position="48"/>
        <end position="68"/>
    </location>
</feature>
<keyword evidence="9" id="KW-0444">Lipid biosynthesis</keyword>
<evidence type="ECO:0000256" key="16">
    <source>
        <dbReference type="ARBA" id="ARBA00023209"/>
    </source>
</evidence>
<dbReference type="AlphaFoldDB" id="A0A917MD08"/>
<sequence>MSTLTTRILSGLVYVALFLGALLFSEITFISLIIFFGILAIYEFNKLILFKSIIPYLLYLALVGFSLYMPNNNIVVPVLALTLVASIQLIYRLYSKTQLQSSEYLEKLDISIRYIVFSFCFLMLLPYENGVYNPYILINILLLIWVNDSFAFLVGKNIGKHKLFESVSPKKTIEGFLGGLFFAVVAGIIISYNTNFFDTLDWIIVALITSVTGTIGDLVESKFKRQANVKDSGSIMPGHGGILDRLDSLIFAIPFLFLYLHYII</sequence>
<keyword evidence="17" id="KW-1208">Phospholipid metabolism</keyword>
<evidence type="ECO:0000256" key="18">
    <source>
        <dbReference type="ARBA" id="ARBA00029893"/>
    </source>
</evidence>
<evidence type="ECO:0000256" key="1">
    <source>
        <dbReference type="ARBA" id="ARBA00001698"/>
    </source>
</evidence>
<comment type="caution">
    <text evidence="25">The sequence shown here is derived from an EMBL/GenBank/DDBJ whole genome shotgun (WGS) entry which is preliminary data.</text>
</comment>
<evidence type="ECO:0000313" key="26">
    <source>
        <dbReference type="Proteomes" id="UP000633278"/>
    </source>
</evidence>
<feature type="transmembrane region" description="Helical" evidence="24">
    <location>
        <begin position="74"/>
        <end position="91"/>
    </location>
</feature>
<evidence type="ECO:0000256" key="11">
    <source>
        <dbReference type="ARBA" id="ARBA00022692"/>
    </source>
</evidence>
<keyword evidence="14" id="KW-0443">Lipid metabolism</keyword>
<dbReference type="Pfam" id="PF01148">
    <property type="entry name" value="CTP_transf_1"/>
    <property type="match status" value="1"/>
</dbReference>
<evidence type="ECO:0000256" key="4">
    <source>
        <dbReference type="ARBA" id="ARBA00005189"/>
    </source>
</evidence>
<feature type="transmembrane region" description="Helical" evidence="24">
    <location>
        <begin position="12"/>
        <end position="41"/>
    </location>
</feature>
<dbReference type="GO" id="GO:0004605">
    <property type="term" value="F:phosphatidate cytidylyltransferase activity"/>
    <property type="evidence" value="ECO:0007669"/>
    <property type="project" value="UniProtKB-EC"/>
</dbReference>
<comment type="catalytic activity">
    <reaction evidence="1">
        <text>a 1,2-diacyl-sn-glycero-3-phosphate + CTP + H(+) = a CDP-1,2-diacyl-sn-glycerol + diphosphate</text>
        <dbReference type="Rhea" id="RHEA:16229"/>
        <dbReference type="ChEBI" id="CHEBI:15378"/>
        <dbReference type="ChEBI" id="CHEBI:33019"/>
        <dbReference type="ChEBI" id="CHEBI:37563"/>
        <dbReference type="ChEBI" id="CHEBI:58332"/>
        <dbReference type="ChEBI" id="CHEBI:58608"/>
        <dbReference type="EC" id="2.7.7.41"/>
    </reaction>
</comment>
<evidence type="ECO:0000256" key="2">
    <source>
        <dbReference type="ARBA" id="ARBA00004651"/>
    </source>
</evidence>
<feature type="transmembrane region" description="Helical" evidence="24">
    <location>
        <begin position="175"/>
        <end position="194"/>
    </location>
</feature>
<dbReference type="PANTHER" id="PTHR46382">
    <property type="entry name" value="PHOSPHATIDATE CYTIDYLYLTRANSFERASE"/>
    <property type="match status" value="1"/>
</dbReference>
<evidence type="ECO:0000256" key="24">
    <source>
        <dbReference type="SAM" id="Phobius"/>
    </source>
</evidence>
<dbReference type="PANTHER" id="PTHR46382:SF1">
    <property type="entry name" value="PHOSPHATIDATE CYTIDYLYLTRANSFERASE"/>
    <property type="match status" value="1"/>
</dbReference>
<dbReference type="GO" id="GO:0005886">
    <property type="term" value="C:plasma membrane"/>
    <property type="evidence" value="ECO:0007669"/>
    <property type="project" value="UniProtKB-SubCell"/>
</dbReference>
<dbReference type="Proteomes" id="UP000633278">
    <property type="component" value="Unassembled WGS sequence"/>
</dbReference>
<reference evidence="25" key="2">
    <citation type="submission" date="2020-09" db="EMBL/GenBank/DDBJ databases">
        <authorList>
            <person name="Sun Q."/>
            <person name="Zhou Y."/>
        </authorList>
    </citation>
    <scope>NUCLEOTIDE SEQUENCE</scope>
    <source>
        <strain evidence="25">CGMCC 1.15763</strain>
    </source>
</reference>
<keyword evidence="8" id="KW-1003">Cell membrane</keyword>